<keyword evidence="7 14" id="KW-0375">Hydrogen ion transport</keyword>
<dbReference type="RefSeq" id="WP_014096765.1">
    <property type="nucleotide sequence ID" value="NZ_CP010525.1"/>
</dbReference>
<feature type="site" description="Required for activity" evidence="14">
    <location>
        <position position="362"/>
    </location>
</feature>
<proteinExistence type="inferred from homology"/>
<dbReference type="InterPro" id="IPR000793">
    <property type="entry name" value="ATP_synth_asu_C"/>
</dbReference>
<dbReference type="Gene3D" id="2.40.30.20">
    <property type="match status" value="1"/>
</dbReference>
<keyword evidence="9 14" id="KW-1278">Translocase</keyword>
<reference evidence="19" key="4">
    <citation type="submission" date="2016-01" db="EMBL/GenBank/DDBJ databases">
        <authorList>
            <person name="Oliw E.H."/>
        </authorList>
    </citation>
    <scope>NUCLEOTIDE SEQUENCE [LARGE SCALE GENOMIC DNA]</scope>
    <source>
        <strain evidence="19">GED7749B</strain>
    </source>
</reference>
<evidence type="ECO:0000259" key="15">
    <source>
        <dbReference type="Pfam" id="PF00006"/>
    </source>
</evidence>
<dbReference type="CDD" id="cd01132">
    <property type="entry name" value="F1-ATPase_alpha_CD"/>
    <property type="match status" value="1"/>
</dbReference>
<feature type="binding site" evidence="14">
    <location>
        <begin position="169"/>
        <end position="176"/>
    </location>
    <ligand>
        <name>ATP</name>
        <dbReference type="ChEBI" id="CHEBI:30616"/>
    </ligand>
</feature>
<dbReference type="Proteomes" id="UP000032024">
    <property type="component" value="Chromosome"/>
</dbReference>
<dbReference type="PROSITE" id="PS00152">
    <property type="entry name" value="ATPASE_ALPHA_BETA"/>
    <property type="match status" value="1"/>
</dbReference>
<evidence type="ECO:0000313" key="19">
    <source>
        <dbReference type="EMBL" id="KWZ85314.1"/>
    </source>
</evidence>
<dbReference type="EC" id="7.1.2.2" evidence="14"/>
<reference evidence="20" key="2">
    <citation type="submission" date="2015-01" db="EMBL/GenBank/DDBJ databases">
        <title>Comparative genome analysis of Bacillus coagulans HM-08, Clostridium butyricum HM-68, Bacillus subtilis HM-66 and Bacillus paralicheniformis BL-09.</title>
        <authorList>
            <person name="Zhang H."/>
        </authorList>
    </citation>
    <scope>NUCLEOTIDE SEQUENCE [LARGE SCALE GENOMIC DNA]</scope>
    <source>
        <strain evidence="20">HM-08</strain>
    </source>
</reference>
<dbReference type="InterPro" id="IPR004100">
    <property type="entry name" value="ATPase_F1/V1/A1_a/bsu_N"/>
</dbReference>
<dbReference type="GO" id="GO:0005886">
    <property type="term" value="C:plasma membrane"/>
    <property type="evidence" value="ECO:0007669"/>
    <property type="project" value="UniProtKB-SubCell"/>
</dbReference>
<evidence type="ECO:0000256" key="12">
    <source>
        <dbReference type="ARBA" id="ARBA00023196"/>
    </source>
</evidence>
<dbReference type="FunFam" id="1.20.150.20:FF:000001">
    <property type="entry name" value="ATP synthase subunit alpha"/>
    <property type="match status" value="1"/>
</dbReference>
<evidence type="ECO:0000256" key="2">
    <source>
        <dbReference type="ARBA" id="ARBA00004170"/>
    </source>
</evidence>
<dbReference type="PIRSF" id="PIRSF039088">
    <property type="entry name" value="F_ATPase_subunit_alpha"/>
    <property type="match status" value="1"/>
</dbReference>
<dbReference type="Pfam" id="PF00006">
    <property type="entry name" value="ATP-synt_ab"/>
    <property type="match status" value="1"/>
</dbReference>
<comment type="subcellular location">
    <subcellularLocation>
        <location evidence="14">Cell membrane</location>
        <topology evidence="14">Peripheral membrane protein</topology>
    </subcellularLocation>
    <subcellularLocation>
        <location evidence="2">Membrane</location>
        <topology evidence="2">Peripheral membrane protein</topology>
    </subcellularLocation>
</comment>
<keyword evidence="10 14" id="KW-0406">Ion transport</keyword>
<evidence type="ECO:0000256" key="6">
    <source>
        <dbReference type="ARBA" id="ARBA00022741"/>
    </source>
</evidence>
<evidence type="ECO:0000313" key="20">
    <source>
        <dbReference type="Proteomes" id="UP000032024"/>
    </source>
</evidence>
<dbReference type="InterPro" id="IPR036121">
    <property type="entry name" value="ATPase_F1/V1/A1_a/bsu_N_sf"/>
</dbReference>
<dbReference type="CDD" id="cd18116">
    <property type="entry name" value="ATP-synt_F1_alpha_N"/>
    <property type="match status" value="1"/>
</dbReference>
<evidence type="ECO:0000256" key="9">
    <source>
        <dbReference type="ARBA" id="ARBA00022967"/>
    </source>
</evidence>
<dbReference type="InterPro" id="IPR000194">
    <property type="entry name" value="ATPase_F1/V1/A1_a/bsu_nucl-bd"/>
</dbReference>
<feature type="domain" description="ATP synthase alpha subunit C-terminal" evidence="16">
    <location>
        <begin position="371"/>
        <end position="494"/>
    </location>
</feature>
<dbReference type="Pfam" id="PF00306">
    <property type="entry name" value="ATP-synt_ab_C"/>
    <property type="match status" value="1"/>
</dbReference>
<reference evidence="21" key="3">
    <citation type="submission" date="2016-01" db="EMBL/GenBank/DDBJ databases">
        <authorList>
            <person name="Mitreva M."/>
            <person name="Pepin K.H."/>
            <person name="Mihindukulasuriya K.A."/>
            <person name="Fulton R."/>
            <person name="Fronick C."/>
            <person name="O'Laughlin M."/>
            <person name="Miner T."/>
            <person name="Herter B."/>
            <person name="Rosa B.A."/>
            <person name="Cordes M."/>
            <person name="Tomlinson C."/>
            <person name="Wollam A."/>
            <person name="Palsikar V.B."/>
            <person name="Mardis E.R."/>
            <person name="Wilson R.K."/>
        </authorList>
    </citation>
    <scope>NUCLEOTIDE SEQUENCE [LARGE SCALE GENOMIC DNA]</scope>
    <source>
        <strain evidence="21">GED7749B</strain>
    </source>
</reference>
<feature type="domain" description="ATPase F1/V1/A1 complex alpha/beta subunit N-terminal" evidence="17">
    <location>
        <begin position="25"/>
        <end position="92"/>
    </location>
</feature>
<dbReference type="GO" id="GO:0043531">
    <property type="term" value="F:ADP binding"/>
    <property type="evidence" value="ECO:0007669"/>
    <property type="project" value="TreeGrafter"/>
</dbReference>
<sequence length="504" mass="55108">MSIKAEEISLLIKKQIENYQSEIEVSDVGTVIEVGDGIARAHGLDQAMAGELLEFSNGVMGLAQNLEESNVGIIILGPYREIHEGDEVRRTGRIMQVPVGEELIGRVVNPLGQPVDGLGPINTTKTRPIESRAPGVMDRKSVSEPLQTGIKAIDALVPIGRGQRELIIGDRQTGKTTIAIDTIINQKDQDMICIYVAIGQKESTVRGTVETLRKFGALDYTIVVTASASQPAPLQYLAPYAGVAMGEEFMHNGKHVLVVYDDLSKQAVAYRELSLLLRRPPGREAYPGDVFYLHSRLLERAAKLSDAKGGGSLTALPFVETQAGDISAYIPTNVISITDGQIFLQSDLFFSGVRPAINAGLSVSRVGGAAQIKAMKKVSGTLRLDLASYRELESFAQFGSDLDKATQAKLARGQRTVEVLKQDLNKPIKVEKQVCILYALTKGLLDDIPVEDILRFESELYDWLDQNRASLLEEIRTTGNLPDDEKMKEAIQAFKKTFVASEQQ</sequence>
<dbReference type="Pfam" id="PF02874">
    <property type="entry name" value="ATP-synt_ab_N"/>
    <property type="match status" value="1"/>
</dbReference>
<dbReference type="SUPFAM" id="SSF50615">
    <property type="entry name" value="N-terminal domain of alpha and beta subunits of F1 ATP synthase"/>
    <property type="match status" value="1"/>
</dbReference>
<gene>
    <name evidence="14" type="primary">atpA</name>
    <name evidence="19" type="ORF">HMPREF3213_00486</name>
    <name evidence="18" type="ORF">SB48_HM08orf00347</name>
</gene>
<dbReference type="InterPro" id="IPR027417">
    <property type="entry name" value="P-loop_NTPase"/>
</dbReference>
<keyword evidence="20" id="KW-1185">Reference proteome</keyword>
<evidence type="ECO:0000313" key="21">
    <source>
        <dbReference type="Proteomes" id="UP000070376"/>
    </source>
</evidence>
<dbReference type="HAMAP" id="MF_01346">
    <property type="entry name" value="ATP_synth_alpha_bact"/>
    <property type="match status" value="1"/>
</dbReference>
<comment type="function">
    <text evidence="1 14">Produces ATP from ADP in the presence of a proton gradient across the membrane. The alpha chain is a regulatory subunit.</text>
</comment>
<keyword evidence="8 14" id="KW-0067">ATP-binding</keyword>
<evidence type="ECO:0000259" key="16">
    <source>
        <dbReference type="Pfam" id="PF00306"/>
    </source>
</evidence>
<feature type="domain" description="ATPase F1/V1/A1 complex alpha/beta subunit nucleotide-binding" evidence="15">
    <location>
        <begin position="149"/>
        <end position="364"/>
    </location>
</feature>
<reference evidence="18" key="1">
    <citation type="submission" date="2015-01" db="EMBL/GenBank/DDBJ databases">
        <title>Comparative genome analysis of Bacillus coagulans HM-08, Clostridium butyricum HM-68, Bacillus subtilis HM-66 and Bacillus licheniformis BL-09.</title>
        <authorList>
            <person name="Zhang H."/>
        </authorList>
    </citation>
    <scope>NUCLEOTIDE SEQUENCE [LARGE SCALE GENOMIC DNA]</scope>
    <source>
        <strain evidence="18">HM-08</strain>
    </source>
</reference>
<dbReference type="FunFam" id="3.40.50.300:FF:000002">
    <property type="entry name" value="ATP synthase subunit alpha"/>
    <property type="match status" value="1"/>
</dbReference>
<keyword evidence="12 14" id="KW-0139">CF(1)</keyword>
<dbReference type="EMBL" id="LRPN01000017">
    <property type="protein sequence ID" value="KWZ85314.1"/>
    <property type="molecule type" value="Genomic_DNA"/>
</dbReference>
<dbReference type="InterPro" id="IPR005294">
    <property type="entry name" value="ATP_synth_F1_asu"/>
</dbReference>
<evidence type="ECO:0000256" key="8">
    <source>
        <dbReference type="ARBA" id="ARBA00022840"/>
    </source>
</evidence>
<keyword evidence="4 14" id="KW-0813">Transport</keyword>
<evidence type="ECO:0000256" key="11">
    <source>
        <dbReference type="ARBA" id="ARBA00023136"/>
    </source>
</evidence>
<comment type="catalytic activity">
    <reaction evidence="14">
        <text>ATP + H2O + 4 H(+)(in) = ADP + phosphate + 5 H(+)(out)</text>
        <dbReference type="Rhea" id="RHEA:57720"/>
        <dbReference type="ChEBI" id="CHEBI:15377"/>
        <dbReference type="ChEBI" id="CHEBI:15378"/>
        <dbReference type="ChEBI" id="CHEBI:30616"/>
        <dbReference type="ChEBI" id="CHEBI:43474"/>
        <dbReference type="ChEBI" id="CHEBI:456216"/>
        <dbReference type="EC" id="7.1.2.2"/>
    </reaction>
</comment>
<dbReference type="AlphaFoldDB" id="A0A0C5CI62"/>
<protein>
    <recommendedName>
        <fullName evidence="14">ATP synthase subunit alpha</fullName>
        <ecNumber evidence="14">7.1.2.2</ecNumber>
    </recommendedName>
    <alternativeName>
        <fullName evidence="14">ATP synthase F1 sector subunit alpha</fullName>
    </alternativeName>
    <alternativeName>
        <fullName evidence="14">F-ATPase subunit alpha</fullName>
    </alternativeName>
</protein>
<dbReference type="NCBIfam" id="TIGR00962">
    <property type="entry name" value="atpA"/>
    <property type="match status" value="1"/>
</dbReference>
<dbReference type="GO" id="GO:0046933">
    <property type="term" value="F:proton-transporting ATP synthase activity, rotational mechanism"/>
    <property type="evidence" value="ECO:0007669"/>
    <property type="project" value="UniProtKB-UniRule"/>
</dbReference>
<evidence type="ECO:0000259" key="17">
    <source>
        <dbReference type="Pfam" id="PF02874"/>
    </source>
</evidence>
<dbReference type="InterPro" id="IPR023366">
    <property type="entry name" value="ATP_synth_asu-like_sf"/>
</dbReference>
<dbReference type="NCBIfam" id="NF009884">
    <property type="entry name" value="PRK13343.1"/>
    <property type="match status" value="1"/>
</dbReference>
<evidence type="ECO:0000256" key="1">
    <source>
        <dbReference type="ARBA" id="ARBA00003784"/>
    </source>
</evidence>
<evidence type="ECO:0000256" key="7">
    <source>
        <dbReference type="ARBA" id="ARBA00022781"/>
    </source>
</evidence>
<evidence type="ECO:0000256" key="3">
    <source>
        <dbReference type="ARBA" id="ARBA00008936"/>
    </source>
</evidence>
<keyword evidence="5 14" id="KW-1003">Cell membrane</keyword>
<evidence type="ECO:0000256" key="5">
    <source>
        <dbReference type="ARBA" id="ARBA00022475"/>
    </source>
</evidence>
<dbReference type="GeneID" id="93258197"/>
<evidence type="ECO:0000256" key="13">
    <source>
        <dbReference type="ARBA" id="ARBA00023310"/>
    </source>
</evidence>
<dbReference type="Proteomes" id="UP000070376">
    <property type="component" value="Unassembled WGS sequence"/>
</dbReference>
<dbReference type="GO" id="GO:0005524">
    <property type="term" value="F:ATP binding"/>
    <property type="evidence" value="ECO:0007669"/>
    <property type="project" value="UniProtKB-UniRule"/>
</dbReference>
<evidence type="ECO:0000256" key="14">
    <source>
        <dbReference type="HAMAP-Rule" id="MF_01346"/>
    </source>
</evidence>
<keyword evidence="6 14" id="KW-0547">Nucleotide-binding</keyword>
<dbReference type="InterPro" id="IPR033732">
    <property type="entry name" value="ATP_synth_F1_a_nt-bd_dom"/>
</dbReference>
<dbReference type="GO" id="GO:0045259">
    <property type="term" value="C:proton-transporting ATP synthase complex"/>
    <property type="evidence" value="ECO:0007669"/>
    <property type="project" value="UniProtKB-KW"/>
</dbReference>
<accession>A0A0C5CI62</accession>
<keyword evidence="11 14" id="KW-0472">Membrane</keyword>
<name>A0A0C5CI62_HEYCO</name>
<dbReference type="FunFam" id="2.40.30.20:FF:000001">
    <property type="entry name" value="ATP synthase subunit alpha"/>
    <property type="match status" value="1"/>
</dbReference>
<dbReference type="PATRIC" id="fig|1398.18.peg.231"/>
<dbReference type="STRING" id="1398.AB434_0933"/>
<dbReference type="Gene3D" id="3.40.50.300">
    <property type="entry name" value="P-loop containing nucleotide triphosphate hydrolases"/>
    <property type="match status" value="1"/>
</dbReference>
<dbReference type="PANTHER" id="PTHR48082:SF2">
    <property type="entry name" value="ATP SYNTHASE SUBUNIT ALPHA, MITOCHONDRIAL"/>
    <property type="match status" value="1"/>
</dbReference>
<dbReference type="SUPFAM" id="SSF47917">
    <property type="entry name" value="C-terminal domain of alpha and beta subunits of F1 ATP synthase"/>
    <property type="match status" value="1"/>
</dbReference>
<dbReference type="CDD" id="cd18113">
    <property type="entry name" value="ATP-synt_F1_alpha_C"/>
    <property type="match status" value="1"/>
</dbReference>
<dbReference type="SUPFAM" id="SSF52540">
    <property type="entry name" value="P-loop containing nucleoside triphosphate hydrolases"/>
    <property type="match status" value="1"/>
</dbReference>
<evidence type="ECO:0000256" key="10">
    <source>
        <dbReference type="ARBA" id="ARBA00023065"/>
    </source>
</evidence>
<dbReference type="InterPro" id="IPR038376">
    <property type="entry name" value="ATP_synth_asu_C_sf"/>
</dbReference>
<dbReference type="PANTHER" id="PTHR48082">
    <property type="entry name" value="ATP SYNTHASE SUBUNIT ALPHA, MITOCHONDRIAL"/>
    <property type="match status" value="1"/>
</dbReference>
<evidence type="ECO:0000313" key="18">
    <source>
        <dbReference type="EMBL" id="AJO21022.1"/>
    </source>
</evidence>
<keyword evidence="13 14" id="KW-0066">ATP synthesis</keyword>
<dbReference type="InterPro" id="IPR020003">
    <property type="entry name" value="ATPase_a/bsu_AS"/>
</dbReference>
<comment type="similarity">
    <text evidence="3 14">Belongs to the ATPase alpha/beta chains family.</text>
</comment>
<dbReference type="EMBL" id="CP010525">
    <property type="protein sequence ID" value="AJO21022.1"/>
    <property type="molecule type" value="Genomic_DNA"/>
</dbReference>
<evidence type="ECO:0000256" key="4">
    <source>
        <dbReference type="ARBA" id="ARBA00022448"/>
    </source>
</evidence>
<dbReference type="Gene3D" id="1.20.150.20">
    <property type="entry name" value="ATP synthase alpha/beta chain, C-terminal domain"/>
    <property type="match status" value="1"/>
</dbReference>
<organism evidence="19 21">
    <name type="scientific">Heyndrickxia coagulans</name>
    <name type="common">Weizmannia coagulans</name>
    <dbReference type="NCBI Taxonomy" id="1398"/>
    <lineage>
        <taxon>Bacteria</taxon>
        <taxon>Bacillati</taxon>
        <taxon>Bacillota</taxon>
        <taxon>Bacilli</taxon>
        <taxon>Bacillales</taxon>
        <taxon>Bacillaceae</taxon>
        <taxon>Heyndrickxia</taxon>
    </lineage>
</organism>